<dbReference type="Gene3D" id="3.40.1260.20">
    <property type="entry name" value="Ribonuclease E, catalytic domain"/>
    <property type="match status" value="1"/>
</dbReference>
<keyword evidence="14 15" id="KW-0472">Membrane</keyword>
<keyword evidence="11 15" id="KW-0378">Hydrolase</keyword>
<accession>A0ABP9WNH8</accession>
<dbReference type="Pfam" id="PF20833">
    <property type="entry name" value="RNase_E_G_Thio"/>
    <property type="match status" value="1"/>
</dbReference>
<dbReference type="InterPro" id="IPR012340">
    <property type="entry name" value="NA-bd_OB-fold"/>
</dbReference>
<dbReference type="RefSeq" id="WP_345547957.1">
    <property type="nucleotide sequence ID" value="NZ_BAABRT010000001.1"/>
</dbReference>
<feature type="compositionally biased region" description="Basic residues" evidence="16">
    <location>
        <begin position="598"/>
        <end position="611"/>
    </location>
</feature>
<dbReference type="SMART" id="SM00316">
    <property type="entry name" value="S1"/>
    <property type="match status" value="1"/>
</dbReference>
<keyword evidence="4 15" id="KW-0997">Cell inner membrane</keyword>
<dbReference type="SUPFAM" id="SSF50249">
    <property type="entry name" value="Nucleic acid-binding proteins"/>
    <property type="match status" value="1"/>
</dbReference>
<feature type="compositionally biased region" description="Polar residues" evidence="16">
    <location>
        <begin position="871"/>
        <end position="881"/>
    </location>
</feature>
<evidence type="ECO:0000259" key="17">
    <source>
        <dbReference type="PROSITE" id="PS50126"/>
    </source>
</evidence>
<feature type="compositionally biased region" description="Basic and acidic residues" evidence="16">
    <location>
        <begin position="819"/>
        <end position="835"/>
    </location>
</feature>
<feature type="binding site" evidence="15">
    <location>
        <position position="346"/>
    </location>
    <ligand>
        <name>Mg(2+)</name>
        <dbReference type="ChEBI" id="CHEBI:18420"/>
        <note>catalytic</note>
    </ligand>
</feature>
<dbReference type="Gene3D" id="2.40.50.140">
    <property type="entry name" value="Nucleic acid-binding proteins"/>
    <property type="match status" value="1"/>
</dbReference>
<proteinExistence type="inferred from homology"/>
<evidence type="ECO:0000256" key="1">
    <source>
        <dbReference type="ARBA" id="ARBA00005663"/>
    </source>
</evidence>
<dbReference type="PANTHER" id="PTHR30001:SF1">
    <property type="entry name" value="RIBONUCLEASE E_G-LIKE PROTEIN, CHLOROPLASTIC"/>
    <property type="match status" value="1"/>
</dbReference>
<feature type="compositionally biased region" description="Low complexity" evidence="16">
    <location>
        <begin position="926"/>
        <end position="937"/>
    </location>
</feature>
<feature type="compositionally biased region" description="Basic and acidic residues" evidence="16">
    <location>
        <begin position="612"/>
        <end position="650"/>
    </location>
</feature>
<evidence type="ECO:0000256" key="3">
    <source>
        <dbReference type="ARBA" id="ARBA00022490"/>
    </source>
</evidence>
<keyword evidence="5 15" id="KW-0698">rRNA processing</keyword>
<comment type="cofactor">
    <cofactor evidence="15">
        <name>Mg(2+)</name>
        <dbReference type="ChEBI" id="CHEBI:18420"/>
    </cofactor>
    <text evidence="15">Binds 1 Mg(2+) ion per subunit.</text>
</comment>
<protein>
    <recommendedName>
        <fullName evidence="15">Ribonuclease E</fullName>
        <shortName evidence="15">RNase E</shortName>
        <ecNumber evidence="15">3.1.26.12</ecNumber>
    </recommendedName>
</protein>
<dbReference type="HAMAP" id="MF_00970">
    <property type="entry name" value="RNase_E"/>
    <property type="match status" value="1"/>
</dbReference>
<evidence type="ECO:0000256" key="9">
    <source>
        <dbReference type="ARBA" id="ARBA00022730"/>
    </source>
</evidence>
<comment type="similarity">
    <text evidence="1">Belongs to the RNase E/G family. RNase G subfamily.</text>
</comment>
<feature type="compositionally biased region" description="Low complexity" evidence="16">
    <location>
        <begin position="894"/>
        <end position="907"/>
    </location>
</feature>
<dbReference type="NCBIfam" id="NF008074">
    <property type="entry name" value="PRK10811.1"/>
    <property type="match status" value="1"/>
</dbReference>
<keyword evidence="6 15" id="KW-0819">tRNA processing</keyword>
<feature type="compositionally biased region" description="Basic and acidic residues" evidence="16">
    <location>
        <begin position="669"/>
        <end position="679"/>
    </location>
</feature>
<keyword evidence="10 15" id="KW-0255">Endonuclease</keyword>
<feature type="compositionally biased region" description="Low complexity" evidence="16">
    <location>
        <begin position="859"/>
        <end position="870"/>
    </location>
</feature>
<evidence type="ECO:0000256" key="15">
    <source>
        <dbReference type="HAMAP-Rule" id="MF_00970"/>
    </source>
</evidence>
<dbReference type="Pfam" id="PF10150">
    <property type="entry name" value="RNase_E_G"/>
    <property type="match status" value="1"/>
</dbReference>
<dbReference type="InterPro" id="IPR028878">
    <property type="entry name" value="RNase_E"/>
</dbReference>
<comment type="subunit">
    <text evidence="15">Component of the RNA degradosome, which is a multiprotein complex involved in RNA processing and mRNA degradation. Within the RNA degradosome, RNase E assembles into a homotetramer formed by a dimer of dimers.</text>
</comment>
<comment type="function">
    <text evidence="15">Endoribonuclease that plays a central role in RNA processing and decay. Required for the maturation of 5S and 16S rRNAs and the majority of tRNAs. Also involved in the degradation of most mRNAs.</text>
</comment>
<keyword evidence="15" id="KW-0862">Zinc</keyword>
<evidence type="ECO:0000256" key="8">
    <source>
        <dbReference type="ARBA" id="ARBA00022723"/>
    </source>
</evidence>
<feature type="region of interest" description="Disordered" evidence="16">
    <location>
        <begin position="527"/>
        <end position="558"/>
    </location>
</feature>
<feature type="region of interest" description="Disordered" evidence="16">
    <location>
        <begin position="969"/>
        <end position="1013"/>
    </location>
</feature>
<keyword evidence="12 15" id="KW-0460">Magnesium</keyword>
<comment type="catalytic activity">
    <reaction evidence="15">
        <text>Endonucleolytic cleavage of single-stranded RNA in A- and U-rich regions.</text>
        <dbReference type="EC" id="3.1.26.12"/>
    </reaction>
</comment>
<evidence type="ECO:0000256" key="7">
    <source>
        <dbReference type="ARBA" id="ARBA00022722"/>
    </source>
</evidence>
<dbReference type="InterPro" id="IPR019307">
    <property type="entry name" value="RNA-bd_AU-1/RNase_E/G"/>
</dbReference>
<keyword evidence="9 15" id="KW-0699">rRNA-binding</keyword>
<evidence type="ECO:0000256" key="13">
    <source>
        <dbReference type="ARBA" id="ARBA00022884"/>
    </source>
</evidence>
<feature type="region of interest" description="Required for zinc-mediated homotetramerization and catalytic activity" evidence="15">
    <location>
        <begin position="404"/>
        <end position="407"/>
    </location>
</feature>
<comment type="subcellular location">
    <subcellularLocation>
        <location evidence="15">Cytoplasm</location>
    </subcellularLocation>
    <subcellularLocation>
        <location evidence="15">Cell inner membrane</location>
        <topology evidence="15">Peripheral membrane protein</topology>
        <orientation evidence="15">Cytoplasmic side</orientation>
    </subcellularLocation>
</comment>
<dbReference type="EC" id="3.1.26.12" evidence="15"/>
<feature type="compositionally biased region" description="Basic and acidic residues" evidence="16">
    <location>
        <begin position="703"/>
        <end position="716"/>
    </location>
</feature>
<keyword evidence="8 15" id="KW-0479">Metal-binding</keyword>
<comment type="caution">
    <text evidence="18">The sequence shown here is derived from an EMBL/GenBank/DDBJ whole genome shotgun (WGS) entry which is preliminary data.</text>
</comment>
<keyword evidence="19" id="KW-1185">Reference proteome</keyword>
<evidence type="ECO:0000256" key="16">
    <source>
        <dbReference type="SAM" id="MobiDB-lite"/>
    </source>
</evidence>
<keyword evidence="7 15" id="KW-0540">Nuclease</keyword>
<evidence type="ECO:0000256" key="6">
    <source>
        <dbReference type="ARBA" id="ARBA00022694"/>
    </source>
</evidence>
<reference evidence="18 19" key="1">
    <citation type="submission" date="2024-02" db="EMBL/GenBank/DDBJ databases">
        <title>Microbulbifer aestuariivivens NBRC 112533.</title>
        <authorList>
            <person name="Ichikawa N."/>
            <person name="Katano-Makiyama Y."/>
            <person name="Hidaka K."/>
        </authorList>
    </citation>
    <scope>NUCLEOTIDE SEQUENCE [LARGE SCALE GENOMIC DNA]</scope>
    <source>
        <strain evidence="18 19">NBRC 112533</strain>
    </source>
</reference>
<comment type="similarity">
    <text evidence="15">Belongs to the RNase E/G family. RNase E subfamily.</text>
</comment>
<dbReference type="EMBL" id="BAABRT010000001">
    <property type="protein sequence ID" value="GAA5523646.1"/>
    <property type="molecule type" value="Genomic_DNA"/>
</dbReference>
<dbReference type="Proteomes" id="UP001408594">
    <property type="component" value="Unassembled WGS sequence"/>
</dbReference>
<feature type="region of interest" description="Disordered" evidence="16">
    <location>
        <begin position="574"/>
        <end position="907"/>
    </location>
</feature>
<dbReference type="PANTHER" id="PTHR30001">
    <property type="entry name" value="RIBONUCLEASE"/>
    <property type="match status" value="1"/>
</dbReference>
<organism evidence="18 19">
    <name type="scientific">Microbulbifer aestuariivivens</name>
    <dbReference type="NCBI Taxonomy" id="1908308"/>
    <lineage>
        <taxon>Bacteria</taxon>
        <taxon>Pseudomonadati</taxon>
        <taxon>Pseudomonadota</taxon>
        <taxon>Gammaproteobacteria</taxon>
        <taxon>Cellvibrionales</taxon>
        <taxon>Microbulbiferaceae</taxon>
        <taxon>Microbulbifer</taxon>
    </lineage>
</organism>
<dbReference type="InterPro" id="IPR004659">
    <property type="entry name" value="RNase_E/G"/>
</dbReference>
<feature type="compositionally biased region" description="Low complexity" evidence="16">
    <location>
        <begin position="781"/>
        <end position="792"/>
    </location>
</feature>
<evidence type="ECO:0000256" key="5">
    <source>
        <dbReference type="ARBA" id="ARBA00022552"/>
    </source>
</evidence>
<evidence type="ECO:0000256" key="11">
    <source>
        <dbReference type="ARBA" id="ARBA00022801"/>
    </source>
</evidence>
<evidence type="ECO:0000256" key="2">
    <source>
        <dbReference type="ARBA" id="ARBA00022475"/>
    </source>
</evidence>
<evidence type="ECO:0000256" key="10">
    <source>
        <dbReference type="ARBA" id="ARBA00022759"/>
    </source>
</evidence>
<feature type="binding site" evidence="15">
    <location>
        <position position="303"/>
    </location>
    <ligand>
        <name>Mg(2+)</name>
        <dbReference type="ChEBI" id="CHEBI:18420"/>
        <note>catalytic</note>
    </ligand>
</feature>
<keyword evidence="15" id="KW-0820">tRNA-binding</keyword>
<feature type="compositionally biased region" description="Basic residues" evidence="16">
    <location>
        <begin position="543"/>
        <end position="553"/>
    </location>
</feature>
<feature type="binding site" evidence="15">
    <location>
        <position position="407"/>
    </location>
    <ligand>
        <name>Zn(2+)</name>
        <dbReference type="ChEBI" id="CHEBI:29105"/>
        <note>ligand shared between dimeric partners</note>
    </ligand>
</feature>
<sequence>MKRMLINATQPEELRVALVDGQWLYDLDIENRTRQQKKANIYKGKITRVEPSLEAAFVDYGEERHGFLPLKEISREYFLKQPKDIDGRVKIKDVIKEGMEVIVQVDKEERGNKGAALTTFISLAGRYMVLMPNNPRAGGISRRIEGDERSELRDALSEVDVPSGMGIIVRTAGVGRSGEELQWDLNYLLQLWDKIKQEADDSKAPHFLFQESNVIIRAIRDYMRDDIGEVIVDDKAAYQLAAEFARQVIPQYANKVKYYEDSIPLFNRYQIESQIETAFEREVKLPSGGSIVIDVTEALVSIDINSSRATKGGDIEETARNINLEAADEIARQLRLRDMGGLVVIDFIDMQNKSNQREVEKRMDKALSMDRARVQIGRISRFGLLEMSRQRLRPSLGETTFRVCPRCSGQGTIRGTKSLALSILRLVEEEAKKERSAEIRAICPVNVATYLLNEKRAAITQIESRNKTRVVVVPNAELETPHFEVLRLRDDDASTLETSYKISGTIEDTSKAEEEPLRPIAQPAVQQIAHTAPAPTPVEKKEKKEKKAKGKSKAKAEPGLLKRLLNAIAALFGSEEESDKKHSKSNARGKNYQQQRNRNQRRGGRGNRGNRSRGEGRGEARDDSDKRELTRDDKRGEKQEERKEDKREESTEANADRSQGQRRRRRRRGGEGRRRREDQQSVTTETLESSPAEVEQDTAEASDEQRPARRPRDARGRPQPRRRGRRGGNAAAAAVAQSQEELNREVNEAIDEAESEAKVSAEKELGSSDSQQSAAESPKTAQAEGGQQAAAESAPSDVAQAAKKVTAGAEEAQPVAQKEQTEYKPEPKAEPKAEKAAAANEETPRTEPVESVEPAGQDTATATESQEAAQVSQTEAPSQAEPSIAETSVEAKTEAQQTTTAEAAYADTKAEEFALDVAAEEAMPLTSESAANAESTAGEVTRPKNDPRVNPKPLLELVIITEHRDLGELRPLDTAQPANIQHQPRPLKRPANDPRVARQAEQANDSASDAEVS</sequence>
<feature type="binding site" evidence="15">
    <location>
        <position position="404"/>
    </location>
    <ligand>
        <name>Zn(2+)</name>
        <dbReference type="ChEBI" id="CHEBI:29105"/>
        <note>ligand shared between dimeric partners</note>
    </ligand>
</feature>
<dbReference type="InterPro" id="IPR048583">
    <property type="entry name" value="RNase_E_G_thioredoxin-like"/>
</dbReference>
<evidence type="ECO:0000256" key="12">
    <source>
        <dbReference type="ARBA" id="ARBA00022842"/>
    </source>
</evidence>
<dbReference type="PROSITE" id="PS50126">
    <property type="entry name" value="S1"/>
    <property type="match status" value="1"/>
</dbReference>
<feature type="compositionally biased region" description="Basic and acidic residues" evidence="16">
    <location>
        <begin position="755"/>
        <end position="766"/>
    </location>
</feature>
<dbReference type="CDD" id="cd04453">
    <property type="entry name" value="S1_RNase_E"/>
    <property type="match status" value="1"/>
</dbReference>
<keyword evidence="2 15" id="KW-1003">Cell membrane</keyword>
<evidence type="ECO:0000313" key="19">
    <source>
        <dbReference type="Proteomes" id="UP001408594"/>
    </source>
</evidence>
<comment type="cofactor">
    <cofactor evidence="15">
        <name>Zn(2+)</name>
        <dbReference type="ChEBI" id="CHEBI:29105"/>
    </cofactor>
    <text evidence="15">Binds 2 Zn(2+) ions per homotetramer.</text>
</comment>
<name>A0ABP9WNH8_9GAMM</name>
<dbReference type="NCBIfam" id="TIGR00757">
    <property type="entry name" value="RNaseEG"/>
    <property type="match status" value="1"/>
</dbReference>
<dbReference type="Pfam" id="PF00575">
    <property type="entry name" value="S1"/>
    <property type="match status" value="1"/>
</dbReference>
<evidence type="ECO:0000313" key="18">
    <source>
        <dbReference type="EMBL" id="GAA5523646.1"/>
    </source>
</evidence>
<evidence type="ECO:0000256" key="4">
    <source>
        <dbReference type="ARBA" id="ARBA00022519"/>
    </source>
</evidence>
<feature type="compositionally biased region" description="Low complexity" evidence="16">
    <location>
        <begin position="588"/>
        <end position="597"/>
    </location>
</feature>
<feature type="domain" description="S1 motif" evidence="17">
    <location>
        <begin position="39"/>
        <end position="120"/>
    </location>
</feature>
<keyword evidence="13 15" id="KW-0694">RNA-binding</keyword>
<evidence type="ECO:0000256" key="14">
    <source>
        <dbReference type="ARBA" id="ARBA00023136"/>
    </source>
</evidence>
<dbReference type="InterPro" id="IPR003029">
    <property type="entry name" value="S1_domain"/>
</dbReference>
<gene>
    <name evidence="15 18" type="primary">rne</name>
    <name evidence="18" type="ORF">Maes01_00194</name>
</gene>
<keyword evidence="3 15" id="KW-0963">Cytoplasm</keyword>
<feature type="region of interest" description="Disordered" evidence="16">
    <location>
        <begin position="924"/>
        <end position="951"/>
    </location>
</feature>